<protein>
    <submittedName>
        <fullName evidence="5">Transcriptional regulator GntR family</fullName>
    </submittedName>
</protein>
<keyword evidence="1" id="KW-0805">Transcription regulation</keyword>
<dbReference type="AlphaFoldDB" id="H6LI39"/>
<dbReference type="InterPro" id="IPR036388">
    <property type="entry name" value="WH-like_DNA-bd_sf"/>
</dbReference>
<dbReference type="InterPro" id="IPR036390">
    <property type="entry name" value="WH_DNA-bd_sf"/>
</dbReference>
<dbReference type="PROSITE" id="PS50949">
    <property type="entry name" value="HTH_GNTR"/>
    <property type="match status" value="1"/>
</dbReference>
<dbReference type="HOGENOM" id="CLU_017584_10_0_9"/>
<dbReference type="OrthoDB" id="163333at2"/>
<evidence type="ECO:0000256" key="2">
    <source>
        <dbReference type="ARBA" id="ARBA00023125"/>
    </source>
</evidence>
<keyword evidence="3" id="KW-0804">Transcription</keyword>
<dbReference type="SUPFAM" id="SSF46785">
    <property type="entry name" value="Winged helix' DNA-binding domain"/>
    <property type="match status" value="1"/>
</dbReference>
<accession>H6LI39</accession>
<evidence type="ECO:0000313" key="6">
    <source>
        <dbReference type="Proteomes" id="UP000007177"/>
    </source>
</evidence>
<proteinExistence type="predicted"/>
<dbReference type="Gene3D" id="1.10.10.10">
    <property type="entry name" value="Winged helix-like DNA-binding domain superfamily/Winged helix DNA-binding domain"/>
    <property type="match status" value="1"/>
</dbReference>
<gene>
    <name evidence="5" type="ordered locus">Awo_c30110</name>
</gene>
<dbReference type="Pfam" id="PF00392">
    <property type="entry name" value="GntR"/>
    <property type="match status" value="1"/>
</dbReference>
<keyword evidence="6" id="KW-1185">Reference proteome</keyword>
<feature type="domain" description="HTH gntR-type" evidence="4">
    <location>
        <begin position="9"/>
        <end position="77"/>
    </location>
</feature>
<dbReference type="GO" id="GO:0003677">
    <property type="term" value="F:DNA binding"/>
    <property type="evidence" value="ECO:0007669"/>
    <property type="project" value="UniProtKB-KW"/>
</dbReference>
<sequence length="129" mass="15004">MKWTIDSDRPIYKQLVEQLELRIISGLYSPGDKLESVRDMAMAAGVNPNTMQKSLTELERMNLVYSQRTSGRFITEDIKVIEDAKRNLAFREIESFLEKMKLLGFGKKEILLLMEKIEEGETKDDHFKC</sequence>
<evidence type="ECO:0000256" key="1">
    <source>
        <dbReference type="ARBA" id="ARBA00023015"/>
    </source>
</evidence>
<reference evidence="6" key="1">
    <citation type="submission" date="2011-07" db="EMBL/GenBank/DDBJ databases">
        <title>Complete genome sequence of Acetobacterium woodii.</title>
        <authorList>
            <person name="Poehlein A."/>
            <person name="Schmidt S."/>
            <person name="Kaster A.-K."/>
            <person name="Goenrich M."/>
            <person name="Vollmers J."/>
            <person name="Thuermer A."/>
            <person name="Gottschalk G."/>
            <person name="Thauer R.K."/>
            <person name="Daniel R."/>
            <person name="Mueller V."/>
        </authorList>
    </citation>
    <scope>NUCLEOTIDE SEQUENCE [LARGE SCALE GENOMIC DNA]</scope>
    <source>
        <strain evidence="6">ATCC 29683 / DSM 1030 / JCM 2381 / KCTC 1655 / WB1</strain>
    </source>
</reference>
<organism evidence="5 6">
    <name type="scientific">Acetobacterium woodii (strain ATCC 29683 / DSM 1030 / JCM 2381 / KCTC 1655 / WB1)</name>
    <dbReference type="NCBI Taxonomy" id="931626"/>
    <lineage>
        <taxon>Bacteria</taxon>
        <taxon>Bacillati</taxon>
        <taxon>Bacillota</taxon>
        <taxon>Clostridia</taxon>
        <taxon>Eubacteriales</taxon>
        <taxon>Eubacteriaceae</taxon>
        <taxon>Acetobacterium</taxon>
    </lineage>
</organism>
<dbReference type="EMBL" id="CP002987">
    <property type="protein sequence ID" value="AFA49739.1"/>
    <property type="molecule type" value="Genomic_DNA"/>
</dbReference>
<dbReference type="eggNOG" id="COG1725">
    <property type="taxonomic scope" value="Bacteria"/>
</dbReference>
<keyword evidence="2" id="KW-0238">DNA-binding</keyword>
<name>H6LI39_ACEWD</name>
<dbReference type="STRING" id="931626.Awo_c30110"/>
<dbReference type="Proteomes" id="UP000007177">
    <property type="component" value="Chromosome"/>
</dbReference>
<dbReference type="GO" id="GO:0003700">
    <property type="term" value="F:DNA-binding transcription factor activity"/>
    <property type="evidence" value="ECO:0007669"/>
    <property type="project" value="InterPro"/>
</dbReference>
<evidence type="ECO:0000256" key="3">
    <source>
        <dbReference type="ARBA" id="ARBA00023163"/>
    </source>
</evidence>
<dbReference type="RefSeq" id="WP_014357336.1">
    <property type="nucleotide sequence ID" value="NC_016894.1"/>
</dbReference>
<evidence type="ECO:0000313" key="5">
    <source>
        <dbReference type="EMBL" id="AFA49739.1"/>
    </source>
</evidence>
<dbReference type="SMART" id="SM00345">
    <property type="entry name" value="HTH_GNTR"/>
    <property type="match status" value="1"/>
</dbReference>
<dbReference type="InterPro" id="IPR000524">
    <property type="entry name" value="Tscrpt_reg_HTH_GntR"/>
</dbReference>
<dbReference type="KEGG" id="awo:Awo_c30110"/>
<dbReference type="PANTHER" id="PTHR38445:SF6">
    <property type="entry name" value="GNTR-FAMILY TRANSCRIPTIONAL REGULATOR"/>
    <property type="match status" value="1"/>
</dbReference>
<reference evidence="5 6" key="2">
    <citation type="journal article" date="2012" name="PLoS ONE">
        <title>An ancient pathway combining carbon dioxide fixation with the generation and utilization of a sodium ion gradient for ATP synthesis.</title>
        <authorList>
            <person name="Poehlein A."/>
            <person name="Schmidt S."/>
            <person name="Kaster A.K."/>
            <person name="Goenrich M."/>
            <person name="Vollmers J."/>
            <person name="Thurmer A."/>
            <person name="Bertsch J."/>
            <person name="Schuchmann K."/>
            <person name="Voigt B."/>
            <person name="Hecker M."/>
            <person name="Daniel R."/>
            <person name="Thauer R.K."/>
            <person name="Gottschalk G."/>
            <person name="Muller V."/>
        </authorList>
    </citation>
    <scope>NUCLEOTIDE SEQUENCE [LARGE SCALE GENOMIC DNA]</scope>
    <source>
        <strain evidence="6">ATCC 29683 / DSM 1030 / JCM 2381 / KCTC 1655 / WB1</strain>
    </source>
</reference>
<dbReference type="CDD" id="cd07377">
    <property type="entry name" value="WHTH_GntR"/>
    <property type="match status" value="1"/>
</dbReference>
<dbReference type="PANTHER" id="PTHR38445">
    <property type="entry name" value="HTH-TYPE TRANSCRIPTIONAL REPRESSOR YTRA"/>
    <property type="match status" value="1"/>
</dbReference>
<evidence type="ECO:0000259" key="4">
    <source>
        <dbReference type="PROSITE" id="PS50949"/>
    </source>
</evidence>